<dbReference type="Gene3D" id="3.40.50.300">
    <property type="entry name" value="P-loop containing nucleotide triphosphate hydrolases"/>
    <property type="match status" value="1"/>
</dbReference>
<proteinExistence type="predicted"/>
<keyword evidence="2" id="KW-0677">Repeat</keyword>
<dbReference type="CDD" id="cd00200">
    <property type="entry name" value="WD40"/>
    <property type="match status" value="2"/>
</dbReference>
<protein>
    <submittedName>
        <fullName evidence="6">AAA-like domain-containing protein</fullName>
    </submittedName>
</protein>
<feature type="repeat" description="WD" evidence="3">
    <location>
        <begin position="876"/>
        <end position="908"/>
    </location>
</feature>
<feature type="repeat" description="WD" evidence="3">
    <location>
        <begin position="1196"/>
        <end position="1230"/>
    </location>
</feature>
<sequence>MAFIRYKVGGSLHNGDPTYVVRSADSQLYEAMKAGEFCYVFNSRQMGKSSLLVRAKYQLEKEGCLCTSIDMTRIGSENITPLQWYKGVVGDLWLGFGCLGKINLKLWWQEKEEYSLLQKLGEFIAELLLKQFPTRRLFIFIDEIDSIISLNFPIDDFFALIRYCYNQRAINPEYNRISFALFGVTSPSDLIKDKNRTPFNIGKAIDLHGFTLAEAQPLAQGLEGKVSNPQNILKEILAWTTGQPFLTQKLCQLVVWTVQDALSDNLTLPPGTEAFWVENLVRERIIHKWESQDEPEHLRTIRDRLLRNELRAGRLLGLYQHILQGTEVQTDDSQEQVDLLLSGLVVKDQGKLKIRNRIYQEVFNLEWVEKQLSSLRPYSQVFDAWIASNRTDESRLLRGQALTDAQSWSRGKSLSDLDYQFLAVSQELDRREVEIRLEAERAEEVEARLAEEQKRLAQQKESALLGKLFIAVLSIALAIAIGLGAAVFWQYRKAVVSEWHARISEVQALASSSQGLFASHQTLDGLVDAIKAKQRLQGRTLTTSSWGSNVFKLSTTQNTDIETETQVENALQQTVYGALEFNRLSGHTGAILSVAFSPDGKTLATASNDKTVKLWKRDGSIIRTIKYDSVAYGVQFSPDGHQIAVAYVNGIVNLWNLDGTLAGSLLGHRAAVWHVAFSPDGEVLASASADKTVKLWKRDGTLLKTLLGHRGSVWNVAFSPDGKTIASSSVDATVKLWKTDGTFVKSLEGHQASVWDVTFSPDGKLIASGSADNTIKLWKRDGKLLRTLKGHQAEVHGVAFSPDGQILASASSDKTVKLWKLDGIFSGFYNGNIFKLSEPTSEPIMFKTVPEGKRKLPIFQAPPEVTLKEPTLLRTLREHSATVWDVTFSPDGETIASASSDTTVKLWKPFATLLKTLNGHTASISSIAFSPDGEPIASAGADQTIKLWRSDGTLLKTIQAHTTGGINGIAFSLDGQILASAGDDNTVKLWRLDGTASKTLQGHSAMVLDVAFGRLNVTSTDRFEPGFSPAHKSEFIQLLASGGDDGAVNLWRVDGMNLFETKPYKHLKAHGSRVWSVAFSPDGQYIAASADNLIDLWKPDGTWLGSLQGHKNAVWAIAIGPDSQTIASASVDGTIQLWRKDITGEFETKPYKILTGPNMSGFTAISFSPDGQTIAAASSDNTVKLWKLDGTLLKTLSGHTASLFAISFSPDGKAIASGGDDQMVILWDLNRILKLDPLEYGCKWVRDYLRTNQEVHHSERHLCDRIGRRS</sequence>
<dbReference type="SUPFAM" id="SSF50978">
    <property type="entry name" value="WD40 repeat-like"/>
    <property type="match status" value="1"/>
</dbReference>
<dbReference type="PANTHER" id="PTHR22847:SF637">
    <property type="entry name" value="WD REPEAT DOMAIN 5B"/>
    <property type="match status" value="1"/>
</dbReference>
<comment type="caution">
    <text evidence="6">The sequence shown here is derived from an EMBL/GenBank/DDBJ whole genome shotgun (WGS) entry which is preliminary data.</text>
</comment>
<keyword evidence="5" id="KW-0812">Transmembrane</keyword>
<dbReference type="AlphaFoldDB" id="A0A926VFN8"/>
<dbReference type="InterPro" id="IPR020472">
    <property type="entry name" value="WD40_PAC1"/>
</dbReference>
<feature type="repeat" description="WD" evidence="3">
    <location>
        <begin position="1155"/>
        <end position="1189"/>
    </location>
</feature>
<dbReference type="EMBL" id="JACJPW010000044">
    <property type="protein sequence ID" value="MBD2182896.1"/>
    <property type="molecule type" value="Genomic_DNA"/>
</dbReference>
<dbReference type="SUPFAM" id="SSF52540">
    <property type="entry name" value="P-loop containing nucleoside triphosphate hydrolases"/>
    <property type="match status" value="1"/>
</dbReference>
<dbReference type="PROSITE" id="PS50082">
    <property type="entry name" value="WD_REPEATS_2"/>
    <property type="match status" value="12"/>
</dbReference>
<dbReference type="RefSeq" id="WP_190466108.1">
    <property type="nucleotide sequence ID" value="NZ_JACJPW010000044.1"/>
</dbReference>
<name>A0A926VFN8_9CYAN</name>
<feature type="coiled-coil region" evidence="4">
    <location>
        <begin position="435"/>
        <end position="462"/>
    </location>
</feature>
<dbReference type="Gene3D" id="2.130.10.10">
    <property type="entry name" value="YVTN repeat-like/Quinoprotein amine dehydrogenase"/>
    <property type="match status" value="4"/>
</dbReference>
<dbReference type="PANTHER" id="PTHR22847">
    <property type="entry name" value="WD40 REPEAT PROTEIN"/>
    <property type="match status" value="1"/>
</dbReference>
<feature type="repeat" description="WD" evidence="3">
    <location>
        <begin position="584"/>
        <end position="616"/>
    </location>
</feature>
<feature type="repeat" description="WD" evidence="3">
    <location>
        <begin position="1067"/>
        <end position="1098"/>
    </location>
</feature>
<keyword evidence="5" id="KW-0472">Membrane</keyword>
<reference evidence="6" key="2">
    <citation type="submission" date="2020-08" db="EMBL/GenBank/DDBJ databases">
        <authorList>
            <person name="Chen M."/>
            <person name="Teng W."/>
            <person name="Zhao L."/>
            <person name="Hu C."/>
            <person name="Zhou Y."/>
            <person name="Han B."/>
            <person name="Song L."/>
            <person name="Shu W."/>
        </authorList>
    </citation>
    <scope>NUCLEOTIDE SEQUENCE</scope>
    <source>
        <strain evidence="6">FACHB-1375</strain>
    </source>
</reference>
<dbReference type="Proteomes" id="UP000641646">
    <property type="component" value="Unassembled WGS sequence"/>
</dbReference>
<dbReference type="SUPFAM" id="SSF50998">
    <property type="entry name" value="Quinoprotein alcohol dehydrogenase-like"/>
    <property type="match status" value="1"/>
</dbReference>
<dbReference type="Pfam" id="PF00400">
    <property type="entry name" value="WD40"/>
    <property type="match status" value="13"/>
</dbReference>
<accession>A0A926VFN8</accession>
<dbReference type="InterPro" id="IPR027417">
    <property type="entry name" value="P-loop_NTPase"/>
</dbReference>
<dbReference type="Pfam" id="PF14516">
    <property type="entry name" value="AAA_35"/>
    <property type="match status" value="1"/>
</dbReference>
<feature type="repeat" description="WD" evidence="3">
    <location>
        <begin position="706"/>
        <end position="738"/>
    </location>
</feature>
<feature type="repeat" description="WD" evidence="3">
    <location>
        <begin position="966"/>
        <end position="993"/>
    </location>
</feature>
<organism evidence="6 7">
    <name type="scientific">Aerosakkonema funiforme FACHB-1375</name>
    <dbReference type="NCBI Taxonomy" id="2949571"/>
    <lineage>
        <taxon>Bacteria</taxon>
        <taxon>Bacillati</taxon>
        <taxon>Cyanobacteriota</taxon>
        <taxon>Cyanophyceae</taxon>
        <taxon>Oscillatoriophycideae</taxon>
        <taxon>Aerosakkonematales</taxon>
        <taxon>Aerosakkonemataceae</taxon>
        <taxon>Aerosakkonema</taxon>
    </lineage>
</organism>
<evidence type="ECO:0000256" key="4">
    <source>
        <dbReference type="SAM" id="Coils"/>
    </source>
</evidence>
<evidence type="ECO:0000313" key="6">
    <source>
        <dbReference type="EMBL" id="MBD2182896.1"/>
    </source>
</evidence>
<feature type="repeat" description="WD" evidence="3">
    <location>
        <begin position="1107"/>
        <end position="1138"/>
    </location>
</feature>
<dbReference type="InterPro" id="IPR019775">
    <property type="entry name" value="WD40_repeat_CS"/>
</dbReference>
<evidence type="ECO:0000256" key="3">
    <source>
        <dbReference type="PROSITE-ProRule" id="PRU00221"/>
    </source>
</evidence>
<evidence type="ECO:0000256" key="5">
    <source>
        <dbReference type="SAM" id="Phobius"/>
    </source>
</evidence>
<dbReference type="InterPro" id="IPR036322">
    <property type="entry name" value="WD40_repeat_dom_sf"/>
</dbReference>
<keyword evidence="4" id="KW-0175">Coiled coil</keyword>
<dbReference type="PRINTS" id="PR00320">
    <property type="entry name" value="GPROTEINBRPT"/>
</dbReference>
<feature type="repeat" description="WD" evidence="3">
    <location>
        <begin position="917"/>
        <end position="948"/>
    </location>
</feature>
<feature type="transmembrane region" description="Helical" evidence="5">
    <location>
        <begin position="464"/>
        <end position="489"/>
    </location>
</feature>
<feature type="repeat" description="WD" evidence="3">
    <location>
        <begin position="747"/>
        <end position="779"/>
    </location>
</feature>
<evidence type="ECO:0000256" key="2">
    <source>
        <dbReference type="ARBA" id="ARBA00022737"/>
    </source>
</evidence>
<dbReference type="PROSITE" id="PS00678">
    <property type="entry name" value="WD_REPEATS_1"/>
    <property type="match status" value="1"/>
</dbReference>
<dbReference type="InterPro" id="IPR011047">
    <property type="entry name" value="Quinoprotein_ADH-like_sf"/>
</dbReference>
<feature type="repeat" description="WD" evidence="3">
    <location>
        <begin position="665"/>
        <end position="697"/>
    </location>
</feature>
<dbReference type="InterPro" id="IPR015943">
    <property type="entry name" value="WD40/YVTN_repeat-like_dom_sf"/>
</dbReference>
<dbReference type="InterPro" id="IPR001680">
    <property type="entry name" value="WD40_rpt"/>
</dbReference>
<keyword evidence="5" id="KW-1133">Transmembrane helix</keyword>
<evidence type="ECO:0000256" key="1">
    <source>
        <dbReference type="ARBA" id="ARBA00022574"/>
    </source>
</evidence>
<feature type="repeat" description="WD" evidence="3">
    <location>
        <begin position="788"/>
        <end position="822"/>
    </location>
</feature>
<gene>
    <name evidence="6" type="ORF">H6G03_17795</name>
</gene>
<keyword evidence="7" id="KW-1185">Reference proteome</keyword>
<evidence type="ECO:0000313" key="7">
    <source>
        <dbReference type="Proteomes" id="UP000641646"/>
    </source>
</evidence>
<reference evidence="6" key="1">
    <citation type="journal article" date="2015" name="ISME J.">
        <title>Draft Genome Sequence of Streptomyces incarnatus NRRL8089, which Produces the Nucleoside Antibiotic Sinefungin.</title>
        <authorList>
            <person name="Oshima K."/>
            <person name="Hattori M."/>
            <person name="Shimizu H."/>
            <person name="Fukuda K."/>
            <person name="Nemoto M."/>
            <person name="Inagaki K."/>
            <person name="Tamura T."/>
        </authorList>
    </citation>
    <scope>NUCLEOTIDE SEQUENCE</scope>
    <source>
        <strain evidence="6">FACHB-1375</strain>
    </source>
</reference>
<dbReference type="PROSITE" id="PS50294">
    <property type="entry name" value="WD_REPEATS_REGION"/>
    <property type="match status" value="12"/>
</dbReference>
<keyword evidence="1 3" id="KW-0853">WD repeat</keyword>
<dbReference type="SMART" id="SM00320">
    <property type="entry name" value="WD40"/>
    <property type="match status" value="14"/>
</dbReference>